<dbReference type="InterPro" id="IPR051533">
    <property type="entry name" value="WaaL-like"/>
</dbReference>
<evidence type="ECO:0000313" key="9">
    <source>
        <dbReference type="Proteomes" id="UP000545037"/>
    </source>
</evidence>
<feature type="transmembrane region" description="Helical" evidence="6">
    <location>
        <begin position="107"/>
        <end position="126"/>
    </location>
</feature>
<feature type="region of interest" description="Disordered" evidence="5">
    <location>
        <begin position="435"/>
        <end position="458"/>
    </location>
</feature>
<feature type="compositionally biased region" description="Low complexity" evidence="5">
    <location>
        <begin position="449"/>
        <end position="458"/>
    </location>
</feature>
<dbReference type="Proteomes" id="UP000545037">
    <property type="component" value="Unassembled WGS sequence"/>
</dbReference>
<keyword evidence="4 6" id="KW-0472">Membrane</keyword>
<name>A0A7W9FEC0_9CAUL</name>
<keyword evidence="2 6" id="KW-0812">Transmembrane</keyword>
<dbReference type="RefSeq" id="WP_183213314.1">
    <property type="nucleotide sequence ID" value="NZ_JACHOR010000003.1"/>
</dbReference>
<dbReference type="PANTHER" id="PTHR37422:SF13">
    <property type="entry name" value="LIPOPOLYSACCHARIDE BIOSYNTHESIS PROTEIN PA4999-RELATED"/>
    <property type="match status" value="1"/>
</dbReference>
<feature type="transmembrane region" description="Helical" evidence="6">
    <location>
        <begin position="30"/>
        <end position="50"/>
    </location>
</feature>
<dbReference type="PANTHER" id="PTHR37422">
    <property type="entry name" value="TEICHURONIC ACID BIOSYNTHESIS PROTEIN TUAE"/>
    <property type="match status" value="1"/>
</dbReference>
<comment type="subcellular location">
    <subcellularLocation>
        <location evidence="1">Membrane</location>
        <topology evidence="1">Multi-pass membrane protein</topology>
    </subcellularLocation>
</comment>
<gene>
    <name evidence="8" type="ORF">GGR13_001940</name>
</gene>
<proteinExistence type="predicted"/>
<accession>A0A7W9FEC0</accession>
<evidence type="ECO:0000313" key="8">
    <source>
        <dbReference type="EMBL" id="MBB5746336.1"/>
    </source>
</evidence>
<feature type="transmembrane region" description="Helical" evidence="6">
    <location>
        <begin position="404"/>
        <end position="424"/>
    </location>
</feature>
<feature type="transmembrane region" description="Helical" evidence="6">
    <location>
        <begin position="374"/>
        <end position="392"/>
    </location>
</feature>
<evidence type="ECO:0000256" key="1">
    <source>
        <dbReference type="ARBA" id="ARBA00004141"/>
    </source>
</evidence>
<organism evidence="8 9">
    <name type="scientific">Brevundimonas variabilis</name>
    <dbReference type="NCBI Taxonomy" id="74312"/>
    <lineage>
        <taxon>Bacteria</taxon>
        <taxon>Pseudomonadati</taxon>
        <taxon>Pseudomonadota</taxon>
        <taxon>Alphaproteobacteria</taxon>
        <taxon>Caulobacterales</taxon>
        <taxon>Caulobacteraceae</taxon>
        <taxon>Brevundimonas</taxon>
    </lineage>
</organism>
<feature type="transmembrane region" description="Helical" evidence="6">
    <location>
        <begin position="346"/>
        <end position="367"/>
    </location>
</feature>
<comment type="caution">
    <text evidence="8">The sequence shown here is derived from an EMBL/GenBank/DDBJ whole genome shotgun (WGS) entry which is preliminary data.</text>
</comment>
<evidence type="ECO:0000256" key="6">
    <source>
        <dbReference type="SAM" id="Phobius"/>
    </source>
</evidence>
<reference evidence="8 9" key="1">
    <citation type="submission" date="2020-08" db="EMBL/GenBank/DDBJ databases">
        <title>Genomic Encyclopedia of Type Strains, Phase IV (KMG-IV): sequencing the most valuable type-strain genomes for metagenomic binning, comparative biology and taxonomic classification.</title>
        <authorList>
            <person name="Goeker M."/>
        </authorList>
    </citation>
    <scope>NUCLEOTIDE SEQUENCE [LARGE SCALE GENOMIC DNA]</scope>
    <source>
        <strain evidence="8 9">DSM 4737</strain>
    </source>
</reference>
<evidence type="ECO:0000259" key="7">
    <source>
        <dbReference type="Pfam" id="PF04932"/>
    </source>
</evidence>
<evidence type="ECO:0000256" key="5">
    <source>
        <dbReference type="SAM" id="MobiDB-lite"/>
    </source>
</evidence>
<dbReference type="Pfam" id="PF04932">
    <property type="entry name" value="Wzy_C"/>
    <property type="match status" value="1"/>
</dbReference>
<dbReference type="InterPro" id="IPR007016">
    <property type="entry name" value="O-antigen_ligase-rel_domated"/>
</dbReference>
<feature type="transmembrane region" description="Helical" evidence="6">
    <location>
        <begin position="244"/>
        <end position="261"/>
    </location>
</feature>
<dbReference type="EMBL" id="JACHOR010000003">
    <property type="protein sequence ID" value="MBB5746336.1"/>
    <property type="molecule type" value="Genomic_DNA"/>
</dbReference>
<evidence type="ECO:0000256" key="3">
    <source>
        <dbReference type="ARBA" id="ARBA00022989"/>
    </source>
</evidence>
<dbReference type="AlphaFoldDB" id="A0A7W9FEC0"/>
<feature type="transmembrane region" description="Helical" evidence="6">
    <location>
        <begin position="133"/>
        <end position="152"/>
    </location>
</feature>
<evidence type="ECO:0000256" key="2">
    <source>
        <dbReference type="ARBA" id="ARBA00022692"/>
    </source>
</evidence>
<keyword evidence="9" id="KW-1185">Reference proteome</keyword>
<feature type="domain" description="O-antigen ligase-related" evidence="7">
    <location>
        <begin position="204"/>
        <end position="354"/>
    </location>
</feature>
<protein>
    <submittedName>
        <fullName evidence="8">Exopolysaccharide production protein ExoQ</fullName>
    </submittedName>
</protein>
<evidence type="ECO:0000256" key="4">
    <source>
        <dbReference type="ARBA" id="ARBA00023136"/>
    </source>
</evidence>
<keyword evidence="3 6" id="KW-1133">Transmembrane helix</keyword>
<sequence length="458" mass="48038">MRPAISFSPVDVPLARGKRFVRPAAAGPHIGAKNGLIIACGYLLFTASWLSLLGPIAPLLMMAATMGIVALAPLTVITGLFRCWPILLVAALAPLSALWSTEPGISFRYGTQLAITFAAAVTLASVTTPKTFLRIVFFSTLLVLLLCLISGRQGGSPQGPVLIGVLGSKNEMGQLCQLAVCSAVMTAFSTTEARWIRLLALPASAFAAFVLAYTFASGAVITTILFLMAALLLALAFRLPAGSKLMLGVMVLMFALPLWLIQSDLVRLYEWFVVDVLGKDIGLTGRDYLWAHADKMISARPVLGYGYRSTWLGSGTETIGLLRWAGLSSGAGFNFHDTYRELAVDLGIAGLVLTLLCLGFGMARVIIRNMGAQATTAGIFLAASAVVLVARAKVETITGPFGSSGILIGVTAASGYLAAVHPAARKIRLGRAGRGSAAADKGSLNSQRPAPAAASRRT</sequence>
<dbReference type="GO" id="GO:0016020">
    <property type="term" value="C:membrane"/>
    <property type="evidence" value="ECO:0007669"/>
    <property type="project" value="UniProtKB-SubCell"/>
</dbReference>